<gene>
    <name evidence="1" type="ORF">ACFOFO_10285</name>
</gene>
<dbReference type="RefSeq" id="WP_390322550.1">
    <property type="nucleotide sequence ID" value="NZ_JBHRTP010000028.1"/>
</dbReference>
<dbReference type="EMBL" id="JBHRTP010000028">
    <property type="protein sequence ID" value="MFC3108344.1"/>
    <property type="molecule type" value="Genomic_DNA"/>
</dbReference>
<comment type="caution">
    <text evidence="1">The sequence shown here is derived from an EMBL/GenBank/DDBJ whole genome shotgun (WGS) entry which is preliminary data.</text>
</comment>
<keyword evidence="2" id="KW-1185">Reference proteome</keyword>
<organism evidence="1 2">
    <name type="scientific">Undibacterium arcticum</name>
    <dbReference type="NCBI Taxonomy" id="1762892"/>
    <lineage>
        <taxon>Bacteria</taxon>
        <taxon>Pseudomonadati</taxon>
        <taxon>Pseudomonadota</taxon>
        <taxon>Betaproteobacteria</taxon>
        <taxon>Burkholderiales</taxon>
        <taxon>Oxalobacteraceae</taxon>
        <taxon>Undibacterium</taxon>
    </lineage>
</organism>
<reference evidence="2" key="1">
    <citation type="journal article" date="2019" name="Int. J. Syst. Evol. Microbiol.">
        <title>The Global Catalogue of Microorganisms (GCM) 10K type strain sequencing project: providing services to taxonomists for standard genome sequencing and annotation.</title>
        <authorList>
            <consortium name="The Broad Institute Genomics Platform"/>
            <consortium name="The Broad Institute Genome Sequencing Center for Infectious Disease"/>
            <person name="Wu L."/>
            <person name="Ma J."/>
        </authorList>
    </citation>
    <scope>NUCLEOTIDE SEQUENCE [LARGE SCALE GENOMIC DNA]</scope>
    <source>
        <strain evidence="2">KCTC 42986</strain>
    </source>
</reference>
<protein>
    <submittedName>
        <fullName evidence="1">Uncharacterized protein</fullName>
    </submittedName>
</protein>
<evidence type="ECO:0000313" key="1">
    <source>
        <dbReference type="EMBL" id="MFC3108344.1"/>
    </source>
</evidence>
<proteinExistence type="predicted"/>
<accession>A0ABV7F2F0</accession>
<sequence>MVAAIPNAAVEAYIAGSKDAGKPVSAKGVLAQAKPKKPTNKLTPLAPSVAVTEVALGKEPPKPTPSDQTFPDGMILVDEEAYN</sequence>
<dbReference type="Proteomes" id="UP001595530">
    <property type="component" value="Unassembled WGS sequence"/>
</dbReference>
<name>A0ABV7F2F0_9BURK</name>
<evidence type="ECO:0000313" key="2">
    <source>
        <dbReference type="Proteomes" id="UP001595530"/>
    </source>
</evidence>